<reference evidence="2 3" key="1">
    <citation type="submission" date="2017-06" db="EMBL/GenBank/DDBJ databases">
        <authorList>
            <person name="Kim H.J."/>
            <person name="Triplett B.A."/>
        </authorList>
    </citation>
    <scope>NUCLEOTIDE SEQUENCE [LARGE SCALE GENOMIC DNA]</scope>
    <source>
        <strain evidence="2 3">DSM 44272</strain>
    </source>
</reference>
<keyword evidence="3" id="KW-1185">Reference proteome</keyword>
<proteinExistence type="predicted"/>
<dbReference type="RefSeq" id="WP_089334730.1">
    <property type="nucleotide sequence ID" value="NZ_FZNO01000001.1"/>
</dbReference>
<evidence type="ECO:0000313" key="3">
    <source>
        <dbReference type="Proteomes" id="UP000198403"/>
    </source>
</evidence>
<name>A0A238US03_9ACTN</name>
<accession>A0A238US03</accession>
<evidence type="ECO:0000256" key="1">
    <source>
        <dbReference type="SAM" id="MobiDB-lite"/>
    </source>
</evidence>
<organism evidence="2 3">
    <name type="scientific">Blastococcus mobilis</name>
    <dbReference type="NCBI Taxonomy" id="1938746"/>
    <lineage>
        <taxon>Bacteria</taxon>
        <taxon>Bacillati</taxon>
        <taxon>Actinomycetota</taxon>
        <taxon>Actinomycetes</taxon>
        <taxon>Geodermatophilales</taxon>
        <taxon>Geodermatophilaceae</taxon>
        <taxon>Blastococcus</taxon>
    </lineage>
</organism>
<dbReference type="EMBL" id="FZNO01000001">
    <property type="protein sequence ID" value="SNR24223.1"/>
    <property type="molecule type" value="Genomic_DNA"/>
</dbReference>
<feature type="region of interest" description="Disordered" evidence="1">
    <location>
        <begin position="68"/>
        <end position="88"/>
    </location>
</feature>
<dbReference type="OrthoDB" id="5197916at2"/>
<dbReference type="AlphaFoldDB" id="A0A238US03"/>
<protein>
    <submittedName>
        <fullName evidence="2">Uncharacterized protein</fullName>
    </submittedName>
</protein>
<evidence type="ECO:0000313" key="2">
    <source>
        <dbReference type="EMBL" id="SNR24223.1"/>
    </source>
</evidence>
<sequence length="108" mass="10860">MRPSPVATFAAVAAGVTVAVALRRRAGRRLVATTTAPSPLAPVEPGEPVAVREAVVLPFLRPVVPAPATEQPAAPARCGDSGGRTKAGVPCAARATTGGRCHRHPIAA</sequence>
<dbReference type="Proteomes" id="UP000198403">
    <property type="component" value="Unassembled WGS sequence"/>
</dbReference>
<gene>
    <name evidence="2" type="ORF">SAMN06272737_101230</name>
</gene>